<dbReference type="OrthoDB" id="6159421at2759"/>
<sequence length="146" mass="17141">FLKYALRCLNEFNTLFQSEAPLLFSVCAEVKKLIKDFANNFMYKSYTRTTPARKIDPYLTNKYCTEDELYFGPDFSSKISKDIPDEKDRALLVKCCKNFYITAIVQLKPRFNFDDPLYDLLDFLSPIKLGILLQQAFPTFFKGFLY</sequence>
<accession>A0A164EUQ1</accession>
<proteinExistence type="predicted"/>
<organism evidence="1 2">
    <name type="scientific">Daphnia magna</name>
    <dbReference type="NCBI Taxonomy" id="35525"/>
    <lineage>
        <taxon>Eukaryota</taxon>
        <taxon>Metazoa</taxon>
        <taxon>Ecdysozoa</taxon>
        <taxon>Arthropoda</taxon>
        <taxon>Crustacea</taxon>
        <taxon>Branchiopoda</taxon>
        <taxon>Diplostraca</taxon>
        <taxon>Cladocera</taxon>
        <taxon>Anomopoda</taxon>
        <taxon>Daphniidae</taxon>
        <taxon>Daphnia</taxon>
    </lineage>
</organism>
<gene>
    <name evidence="1" type="ORF">APZ42_008135</name>
</gene>
<name>A0A164EUQ1_9CRUS</name>
<comment type="caution">
    <text evidence="1">The sequence shown here is derived from an EMBL/GenBank/DDBJ whole genome shotgun (WGS) entry which is preliminary data.</text>
</comment>
<reference evidence="1 2" key="1">
    <citation type="submission" date="2016-03" db="EMBL/GenBank/DDBJ databases">
        <title>EvidentialGene: Evidence-directed Construction of Genes on Genomes.</title>
        <authorList>
            <person name="Gilbert D.G."/>
            <person name="Choi J.-H."/>
            <person name="Mockaitis K."/>
            <person name="Colbourne J."/>
            <person name="Pfrender M."/>
        </authorList>
    </citation>
    <scope>NUCLEOTIDE SEQUENCE [LARGE SCALE GENOMIC DNA]</scope>
    <source>
        <strain evidence="1 2">Xinb3</strain>
        <tissue evidence="1">Complete organism</tissue>
    </source>
</reference>
<dbReference type="Proteomes" id="UP000076858">
    <property type="component" value="Unassembled WGS sequence"/>
</dbReference>
<protein>
    <submittedName>
        <fullName evidence="1">Uncharacterized protein</fullName>
    </submittedName>
</protein>
<feature type="non-terminal residue" evidence="1">
    <location>
        <position position="1"/>
    </location>
</feature>
<evidence type="ECO:0000313" key="1">
    <source>
        <dbReference type="EMBL" id="KZR97153.1"/>
    </source>
</evidence>
<keyword evidence="2" id="KW-1185">Reference proteome</keyword>
<dbReference type="EMBL" id="LRGB01022470">
    <property type="protein sequence ID" value="KZR97153.1"/>
    <property type="molecule type" value="Genomic_DNA"/>
</dbReference>
<evidence type="ECO:0000313" key="2">
    <source>
        <dbReference type="Proteomes" id="UP000076858"/>
    </source>
</evidence>
<dbReference type="AlphaFoldDB" id="A0A164EUQ1"/>